<dbReference type="InterPro" id="IPR027417">
    <property type="entry name" value="P-loop_NTPase"/>
</dbReference>
<proteinExistence type="predicted"/>
<dbReference type="PANTHER" id="PTHR10605:SF56">
    <property type="entry name" value="BIFUNCTIONAL HEPARAN SULFATE N-DEACETYLASE_N-SULFOTRANSFERASE"/>
    <property type="match status" value="1"/>
</dbReference>
<reference evidence="4 5" key="1">
    <citation type="submission" date="2019-03" db="EMBL/GenBank/DDBJ databases">
        <title>Genomic Encyclopedia of Type Strains, Phase IV (KMG-IV): sequencing the most valuable type-strain genomes for metagenomic binning, comparative biology and taxonomic classification.</title>
        <authorList>
            <person name="Goeker M."/>
        </authorList>
    </citation>
    <scope>NUCLEOTIDE SEQUENCE [LARGE SCALE GENOMIC DNA]</scope>
    <source>
        <strain evidence="4 5">DSM 100309</strain>
    </source>
</reference>
<evidence type="ECO:0000313" key="4">
    <source>
        <dbReference type="EMBL" id="TCV83435.1"/>
    </source>
</evidence>
<gene>
    <name evidence="4" type="ORF">EDC63_11560</name>
</gene>
<dbReference type="OrthoDB" id="9075305at2"/>
<dbReference type="Proteomes" id="UP000295367">
    <property type="component" value="Unassembled WGS sequence"/>
</dbReference>
<organism evidence="4 5">
    <name type="scientific">Sulfurirhabdus autotrophica</name>
    <dbReference type="NCBI Taxonomy" id="1706046"/>
    <lineage>
        <taxon>Bacteria</taxon>
        <taxon>Pseudomonadati</taxon>
        <taxon>Pseudomonadota</taxon>
        <taxon>Betaproteobacteria</taxon>
        <taxon>Nitrosomonadales</taxon>
        <taxon>Sulfuricellaceae</taxon>
        <taxon>Sulfurirhabdus</taxon>
    </lineage>
</organism>
<sequence>MVLPNFFVVGAQKSGTTALHHYLVDHPEIFLPSQKETKFFVDDGQYSQGVKYYSEKYFAESKNEKVVGEIDPDYMYFNVGVERIFQHIPNSKLIFIFRNPVDRAFSHYVMTYRRGLELNTFEEAIRIEAERIEQGYEQDFHFSYVRRGFYFDQVNRFLEKWDKSQMLFLLAEDLNNNPVETVRKCFEFLGVAPDFVPGQISKRFHEATVPKNLALTVLFRNEQAYPIARRFLRLFVPKLAWRDWLRARLIAWNKKPSDLKLLDETRRQLAEHFRPENEKLARLIRRDLSHWNC</sequence>
<keyword evidence="1 4" id="KW-0808">Transferase</keyword>
<name>A0A4R3XUR0_9PROT</name>
<evidence type="ECO:0000259" key="3">
    <source>
        <dbReference type="Pfam" id="PF00685"/>
    </source>
</evidence>
<dbReference type="SUPFAM" id="SSF52540">
    <property type="entry name" value="P-loop containing nucleoside triphosphate hydrolases"/>
    <property type="match status" value="1"/>
</dbReference>
<feature type="domain" description="Sulfotransferase" evidence="3">
    <location>
        <begin position="4"/>
        <end position="199"/>
    </location>
</feature>
<evidence type="ECO:0000256" key="1">
    <source>
        <dbReference type="ARBA" id="ARBA00022679"/>
    </source>
</evidence>
<dbReference type="Pfam" id="PF00685">
    <property type="entry name" value="Sulfotransfer_1"/>
    <property type="match status" value="1"/>
</dbReference>
<keyword evidence="5" id="KW-1185">Reference proteome</keyword>
<dbReference type="PANTHER" id="PTHR10605">
    <property type="entry name" value="HEPARAN SULFATE SULFOTRANSFERASE"/>
    <property type="match status" value="1"/>
</dbReference>
<dbReference type="InterPro" id="IPR037359">
    <property type="entry name" value="NST/OST"/>
</dbReference>
<dbReference type="AlphaFoldDB" id="A0A4R3XUR0"/>
<keyword evidence="2" id="KW-0325">Glycoprotein</keyword>
<comment type="caution">
    <text evidence="4">The sequence shown here is derived from an EMBL/GenBank/DDBJ whole genome shotgun (WGS) entry which is preliminary data.</text>
</comment>
<dbReference type="Gene3D" id="3.40.50.300">
    <property type="entry name" value="P-loop containing nucleotide triphosphate hydrolases"/>
    <property type="match status" value="1"/>
</dbReference>
<accession>A0A4R3XUR0</accession>
<dbReference type="InterPro" id="IPR000863">
    <property type="entry name" value="Sulfotransferase_dom"/>
</dbReference>
<dbReference type="GO" id="GO:0008146">
    <property type="term" value="F:sulfotransferase activity"/>
    <property type="evidence" value="ECO:0007669"/>
    <property type="project" value="InterPro"/>
</dbReference>
<protein>
    <submittedName>
        <fullName evidence="4">Sulfotransferase domain-containing protein</fullName>
    </submittedName>
</protein>
<evidence type="ECO:0000313" key="5">
    <source>
        <dbReference type="Proteomes" id="UP000295367"/>
    </source>
</evidence>
<dbReference type="EMBL" id="SMCO01000015">
    <property type="protein sequence ID" value="TCV83435.1"/>
    <property type="molecule type" value="Genomic_DNA"/>
</dbReference>
<dbReference type="RefSeq" id="WP_124947221.1">
    <property type="nucleotide sequence ID" value="NZ_BHVT01000069.1"/>
</dbReference>
<evidence type="ECO:0000256" key="2">
    <source>
        <dbReference type="ARBA" id="ARBA00023180"/>
    </source>
</evidence>